<keyword evidence="4" id="KW-0406">Ion transport</keyword>
<organism evidence="5">
    <name type="scientific">Medioppia subpectinata</name>
    <dbReference type="NCBI Taxonomy" id="1979941"/>
    <lineage>
        <taxon>Eukaryota</taxon>
        <taxon>Metazoa</taxon>
        <taxon>Ecdysozoa</taxon>
        <taxon>Arthropoda</taxon>
        <taxon>Chelicerata</taxon>
        <taxon>Arachnida</taxon>
        <taxon>Acari</taxon>
        <taxon>Acariformes</taxon>
        <taxon>Sarcoptiformes</taxon>
        <taxon>Oribatida</taxon>
        <taxon>Brachypylina</taxon>
        <taxon>Oppioidea</taxon>
        <taxon>Oppiidae</taxon>
        <taxon>Medioppia</taxon>
    </lineage>
</organism>
<feature type="transmembrane region" description="Helical" evidence="4">
    <location>
        <begin position="75"/>
        <end position="95"/>
    </location>
</feature>
<keyword evidence="4" id="KW-0187">Copper transport</keyword>
<name>A0A7R9PXX7_9ACAR</name>
<evidence type="ECO:0000313" key="5">
    <source>
        <dbReference type="EMBL" id="CAD7624050.1"/>
    </source>
</evidence>
<proteinExistence type="inferred from homology"/>
<gene>
    <name evidence="5" type="ORF">OSB1V03_LOCUS4497</name>
</gene>
<dbReference type="OrthoDB" id="161814at2759"/>
<keyword evidence="2 4" id="KW-1133">Transmembrane helix</keyword>
<keyword evidence="4" id="KW-0813">Transport</keyword>
<sequence>MDHSHHNAHHAHMAVETTTVGYDVGHEAHNVLAQESDHSGHDMMSHDMMKMYFHTNIGTDYVLFKGWKPANAGDMVWTCALIFLLAVIYEGLKYYREYLLKSWRITTYYVSDTPNGIRTNGSARIPGPGRDDKMEIYRKMFSCPHLFQTGLHVLQFFISYLLMLVFMTYNVYFCIAVLIGAGVGYFLFGWYKSTAVDITEHCH</sequence>
<keyword evidence="3 4" id="KW-0472">Membrane</keyword>
<comment type="subcellular location">
    <subcellularLocation>
        <location evidence="4">Membrane</location>
        <topology evidence="4">Multi-pass membrane protein</topology>
    </subcellularLocation>
</comment>
<evidence type="ECO:0000313" key="6">
    <source>
        <dbReference type="Proteomes" id="UP000759131"/>
    </source>
</evidence>
<protein>
    <recommendedName>
        <fullName evidence="4">Copper transport protein</fullName>
    </recommendedName>
</protein>
<dbReference type="PANTHER" id="PTHR12483">
    <property type="entry name" value="SOLUTE CARRIER FAMILY 31 COPPER TRANSPORTERS"/>
    <property type="match status" value="1"/>
</dbReference>
<accession>A0A7R9PXX7</accession>
<dbReference type="Proteomes" id="UP000759131">
    <property type="component" value="Unassembled WGS sequence"/>
</dbReference>
<evidence type="ECO:0000256" key="1">
    <source>
        <dbReference type="ARBA" id="ARBA00022692"/>
    </source>
</evidence>
<evidence type="ECO:0000256" key="4">
    <source>
        <dbReference type="RuleBase" id="RU367022"/>
    </source>
</evidence>
<feature type="transmembrane region" description="Helical" evidence="4">
    <location>
        <begin position="143"/>
        <end position="163"/>
    </location>
</feature>
<dbReference type="AlphaFoldDB" id="A0A7R9PXX7"/>
<dbReference type="InterPro" id="IPR007274">
    <property type="entry name" value="Cop_transporter"/>
</dbReference>
<dbReference type="EMBL" id="OC856636">
    <property type="protein sequence ID" value="CAD7624050.1"/>
    <property type="molecule type" value="Genomic_DNA"/>
</dbReference>
<feature type="transmembrane region" description="Helical" evidence="4">
    <location>
        <begin position="169"/>
        <end position="188"/>
    </location>
</feature>
<keyword evidence="4" id="KW-0186">Copper</keyword>
<dbReference type="GO" id="GO:0016020">
    <property type="term" value="C:membrane"/>
    <property type="evidence" value="ECO:0007669"/>
    <property type="project" value="UniProtKB-SubCell"/>
</dbReference>
<evidence type="ECO:0000256" key="2">
    <source>
        <dbReference type="ARBA" id="ARBA00022989"/>
    </source>
</evidence>
<reference evidence="5" key="1">
    <citation type="submission" date="2020-11" db="EMBL/GenBank/DDBJ databases">
        <authorList>
            <person name="Tran Van P."/>
        </authorList>
    </citation>
    <scope>NUCLEOTIDE SEQUENCE</scope>
</reference>
<keyword evidence="1 4" id="KW-0812">Transmembrane</keyword>
<dbReference type="EMBL" id="CAJPIZ010002061">
    <property type="protein sequence ID" value="CAG2104480.1"/>
    <property type="molecule type" value="Genomic_DNA"/>
</dbReference>
<dbReference type="PANTHER" id="PTHR12483:SF115">
    <property type="entry name" value="COPPER TRANSPORT PROTEIN"/>
    <property type="match status" value="1"/>
</dbReference>
<keyword evidence="6" id="KW-1185">Reference proteome</keyword>
<dbReference type="GO" id="GO:0005375">
    <property type="term" value="F:copper ion transmembrane transporter activity"/>
    <property type="evidence" value="ECO:0007669"/>
    <property type="project" value="UniProtKB-UniRule"/>
</dbReference>
<evidence type="ECO:0000256" key="3">
    <source>
        <dbReference type="ARBA" id="ARBA00023136"/>
    </source>
</evidence>
<comment type="similarity">
    <text evidence="4">Belongs to the copper transporter (Ctr) (TC 1.A.56) family. SLC31A subfamily.</text>
</comment>
<dbReference type="Pfam" id="PF04145">
    <property type="entry name" value="Ctr"/>
    <property type="match status" value="1"/>
</dbReference>